<evidence type="ECO:0000313" key="10">
    <source>
        <dbReference type="Proteomes" id="UP000514713"/>
    </source>
</evidence>
<dbReference type="RefSeq" id="WP_181930266.1">
    <property type="nucleotide sequence ID" value="NZ_CP054698.1"/>
</dbReference>
<dbReference type="InterPro" id="IPR003594">
    <property type="entry name" value="HATPase_dom"/>
</dbReference>
<dbReference type="InterPro" id="IPR005467">
    <property type="entry name" value="His_kinase_dom"/>
</dbReference>
<reference evidence="10" key="1">
    <citation type="submission" date="2020-06" db="EMBL/GenBank/DDBJ databases">
        <title>Nostoc edaphicum CCNP1411 genome.</title>
        <authorList>
            <person name="Fidor A."/>
            <person name="Grabski M."/>
            <person name="Gawor J."/>
            <person name="Gromadka R."/>
            <person name="Wegrzyn G."/>
            <person name="Mazur-Marzec H."/>
        </authorList>
    </citation>
    <scope>NUCLEOTIDE SEQUENCE [LARGE SCALE GENOMIC DNA]</scope>
    <source>
        <strain evidence="10">CCNP1411</strain>
    </source>
</reference>
<dbReference type="SMART" id="SM00388">
    <property type="entry name" value="HisKA"/>
    <property type="match status" value="1"/>
</dbReference>
<dbReference type="AlphaFoldDB" id="A0A7D7QQ49"/>
<dbReference type="GO" id="GO:0000155">
    <property type="term" value="F:phosphorelay sensor kinase activity"/>
    <property type="evidence" value="ECO:0007669"/>
    <property type="project" value="InterPro"/>
</dbReference>
<dbReference type="SUPFAM" id="SSF52172">
    <property type="entry name" value="CheY-like"/>
    <property type="match status" value="1"/>
</dbReference>
<dbReference type="KEGG" id="ned:HUN01_04490"/>
<evidence type="ECO:0000256" key="6">
    <source>
        <dbReference type="PROSITE-ProRule" id="PRU00169"/>
    </source>
</evidence>
<dbReference type="SUPFAM" id="SSF55874">
    <property type="entry name" value="ATPase domain of HSP90 chaperone/DNA topoisomerase II/histidine kinase"/>
    <property type="match status" value="1"/>
</dbReference>
<dbReference type="PANTHER" id="PTHR43547:SF2">
    <property type="entry name" value="HYBRID SIGNAL TRANSDUCTION HISTIDINE KINASE C"/>
    <property type="match status" value="1"/>
</dbReference>
<dbReference type="InterPro" id="IPR001789">
    <property type="entry name" value="Sig_transdc_resp-reg_receiver"/>
</dbReference>
<dbReference type="InterPro" id="IPR004358">
    <property type="entry name" value="Sig_transdc_His_kin-like_C"/>
</dbReference>
<evidence type="ECO:0000256" key="1">
    <source>
        <dbReference type="ARBA" id="ARBA00000085"/>
    </source>
</evidence>
<dbReference type="Pfam" id="PF00512">
    <property type="entry name" value="HisKA"/>
    <property type="match status" value="1"/>
</dbReference>
<dbReference type="Gene3D" id="3.30.565.10">
    <property type="entry name" value="Histidine kinase-like ATPase, C-terminal domain"/>
    <property type="match status" value="1"/>
</dbReference>
<comment type="catalytic activity">
    <reaction evidence="1">
        <text>ATP + protein L-histidine = ADP + protein N-phospho-L-histidine.</text>
        <dbReference type="EC" id="2.7.13.3"/>
    </reaction>
</comment>
<evidence type="ECO:0000256" key="5">
    <source>
        <dbReference type="ARBA" id="ARBA00023012"/>
    </source>
</evidence>
<dbReference type="PRINTS" id="PR00344">
    <property type="entry name" value="BCTRLSENSOR"/>
</dbReference>
<evidence type="ECO:0000256" key="2">
    <source>
        <dbReference type="ARBA" id="ARBA00012438"/>
    </source>
</evidence>
<keyword evidence="5" id="KW-0902">Two-component regulatory system</keyword>
<keyword evidence="10" id="KW-1185">Reference proteome</keyword>
<dbReference type="FunFam" id="3.40.50.2300:FF:000444">
    <property type="entry name" value="Sensory transduction histidine kinase"/>
    <property type="match status" value="1"/>
</dbReference>
<dbReference type="PROSITE" id="PS50109">
    <property type="entry name" value="HIS_KIN"/>
    <property type="match status" value="1"/>
</dbReference>
<accession>A0A7D7QQ49</accession>
<dbReference type="Pfam" id="PF02518">
    <property type="entry name" value="HATPase_c"/>
    <property type="match status" value="1"/>
</dbReference>
<feature type="modified residue" description="4-aspartylphosphate" evidence="6">
    <location>
        <position position="55"/>
    </location>
</feature>
<feature type="domain" description="Histidine kinase" evidence="7">
    <location>
        <begin position="144"/>
        <end position="359"/>
    </location>
</feature>
<dbReference type="EMBL" id="CP054698">
    <property type="protein sequence ID" value="QMS86863.1"/>
    <property type="molecule type" value="Genomic_DNA"/>
</dbReference>
<evidence type="ECO:0000313" key="9">
    <source>
        <dbReference type="EMBL" id="QMS86863.1"/>
    </source>
</evidence>
<keyword evidence="4 9" id="KW-0808">Transferase</keyword>
<keyword evidence="3 6" id="KW-0597">Phosphoprotein</keyword>
<dbReference type="Pfam" id="PF00072">
    <property type="entry name" value="Response_reg"/>
    <property type="match status" value="1"/>
</dbReference>
<evidence type="ECO:0000256" key="4">
    <source>
        <dbReference type="ARBA" id="ARBA00022777"/>
    </source>
</evidence>
<dbReference type="PROSITE" id="PS50110">
    <property type="entry name" value="RESPONSE_REGULATORY"/>
    <property type="match status" value="1"/>
</dbReference>
<dbReference type="InterPro" id="IPR036890">
    <property type="entry name" value="HATPase_C_sf"/>
</dbReference>
<organism evidence="9 10">
    <name type="scientific">Nostoc edaphicum CCNP1411</name>
    <dbReference type="NCBI Taxonomy" id="1472755"/>
    <lineage>
        <taxon>Bacteria</taxon>
        <taxon>Bacillati</taxon>
        <taxon>Cyanobacteriota</taxon>
        <taxon>Cyanophyceae</taxon>
        <taxon>Nostocales</taxon>
        <taxon>Nostocaceae</taxon>
        <taxon>Nostoc</taxon>
    </lineage>
</organism>
<evidence type="ECO:0000259" key="8">
    <source>
        <dbReference type="PROSITE" id="PS50110"/>
    </source>
</evidence>
<dbReference type="Gene3D" id="1.10.287.130">
    <property type="match status" value="1"/>
</dbReference>
<dbReference type="Gene3D" id="3.40.50.2300">
    <property type="match status" value="1"/>
</dbReference>
<protein>
    <recommendedName>
        <fullName evidence="2">histidine kinase</fullName>
        <ecNumber evidence="2">2.7.13.3</ecNumber>
    </recommendedName>
</protein>
<evidence type="ECO:0000259" key="7">
    <source>
        <dbReference type="PROSITE" id="PS50109"/>
    </source>
</evidence>
<proteinExistence type="predicted"/>
<feature type="domain" description="Response regulatory" evidence="8">
    <location>
        <begin position="6"/>
        <end position="122"/>
    </location>
</feature>
<dbReference type="CDD" id="cd00075">
    <property type="entry name" value="HATPase"/>
    <property type="match status" value="1"/>
</dbReference>
<dbReference type="SUPFAM" id="SSF47384">
    <property type="entry name" value="Homodimeric domain of signal transducing histidine kinase"/>
    <property type="match status" value="1"/>
</dbReference>
<dbReference type="PANTHER" id="PTHR43547">
    <property type="entry name" value="TWO-COMPONENT HISTIDINE KINASE"/>
    <property type="match status" value="1"/>
</dbReference>
<sequence>MDIQTSILVIDDQPDNFDVVETLLDGENYQLYYAPSGQQALNRLDSFQPDLILLDVMMPDLDGMEVCRRIKADPQWQAVPIIMVTALTEKEDLARCLATGADDFISKPVNGVELRARVNSMLRIKQQYDSMQVLLKMREDMVNMIVHDLRNPLTTIILGAEILRLAGLSPKQQQGKVDQILLAGQQLQSLIDSLLIMAKLESGKMVLNYTEVDLCALCISVVEDIEAIATQKNLTLIREFPEPGGIVVVDAVIFRRVLDNLLSNAIKFSPFNSQVILRGEYLAAGGAKVQVADSGSGVRQDLRQIIFEKYEIGTMMPEISQIGLGLAFCKMAIEAHSGTITIEDNHPNGSIFTVLFKNK</sequence>
<dbReference type="CDD" id="cd00082">
    <property type="entry name" value="HisKA"/>
    <property type="match status" value="1"/>
</dbReference>
<dbReference type="InterPro" id="IPR011006">
    <property type="entry name" value="CheY-like_superfamily"/>
</dbReference>
<name>A0A7D7QQ49_9NOSO</name>
<keyword evidence="4 9" id="KW-0418">Kinase</keyword>
<dbReference type="SMART" id="SM00387">
    <property type="entry name" value="HATPase_c"/>
    <property type="match status" value="1"/>
</dbReference>
<dbReference type="Proteomes" id="UP000514713">
    <property type="component" value="Chromosome"/>
</dbReference>
<dbReference type="InterPro" id="IPR003661">
    <property type="entry name" value="HisK_dim/P_dom"/>
</dbReference>
<evidence type="ECO:0000256" key="3">
    <source>
        <dbReference type="ARBA" id="ARBA00022553"/>
    </source>
</evidence>
<gene>
    <name evidence="9" type="ORF">HUN01_04490</name>
</gene>
<dbReference type="EC" id="2.7.13.3" evidence="2"/>
<dbReference type="SMART" id="SM00448">
    <property type="entry name" value="REC"/>
    <property type="match status" value="1"/>
</dbReference>
<dbReference type="InterPro" id="IPR036097">
    <property type="entry name" value="HisK_dim/P_sf"/>
</dbReference>